<dbReference type="InterPro" id="IPR016163">
    <property type="entry name" value="Ald_DH_C"/>
</dbReference>
<dbReference type="InterPro" id="IPR015590">
    <property type="entry name" value="Aldehyde_DH_dom"/>
</dbReference>
<dbReference type="PANTHER" id="PTHR43353">
    <property type="entry name" value="SUCCINATE-SEMIALDEHYDE DEHYDROGENASE, MITOCHONDRIAL"/>
    <property type="match status" value="1"/>
</dbReference>
<dbReference type="InterPro" id="IPR016162">
    <property type="entry name" value="Ald_DH_N"/>
</dbReference>
<dbReference type="OrthoDB" id="9762436at2"/>
<feature type="domain" description="Aldehyde dehydrogenase" evidence="3">
    <location>
        <begin position="67"/>
        <end position="507"/>
    </location>
</feature>
<dbReference type="PANTHER" id="PTHR43353:SF5">
    <property type="entry name" value="SUCCINATE-SEMIALDEHYDE DEHYDROGENASE, MITOCHONDRIAL"/>
    <property type="match status" value="1"/>
</dbReference>
<dbReference type="InterPro" id="IPR050740">
    <property type="entry name" value="Aldehyde_DH_Superfamily"/>
</dbReference>
<evidence type="ECO:0000313" key="5">
    <source>
        <dbReference type="EMBL" id="RAM02956.1"/>
    </source>
</evidence>
<gene>
    <name evidence="5" type="ORF">DO021_06040</name>
    <name evidence="4" type="ORF">EYB58_01670</name>
</gene>
<dbReference type="EMBL" id="QLNI01000009">
    <property type="protein sequence ID" value="RAM02956.1"/>
    <property type="molecule type" value="Genomic_DNA"/>
</dbReference>
<protein>
    <submittedName>
        <fullName evidence="5">NADP-dependent glyceraldehyde-3-phosphate dehydrogenase</fullName>
    </submittedName>
</protein>
<dbReference type="AlphaFoldDB" id="A0A328FFI3"/>
<dbReference type="InterPro" id="IPR016160">
    <property type="entry name" value="Ald_DH_CS_CYS"/>
</dbReference>
<dbReference type="CDD" id="cd07082">
    <property type="entry name" value="ALDH_F11_NP-GAPDH"/>
    <property type="match status" value="1"/>
</dbReference>
<dbReference type="EMBL" id="CP036313">
    <property type="protein sequence ID" value="QBH11745.1"/>
    <property type="molecule type" value="Genomic_DNA"/>
</dbReference>
<dbReference type="RefSeq" id="WP_111954730.1">
    <property type="nucleotide sequence ID" value="NZ_CP036313.1"/>
</dbReference>
<dbReference type="Proteomes" id="UP000248798">
    <property type="component" value="Unassembled WGS sequence"/>
</dbReference>
<reference evidence="4 7" key="2">
    <citation type="submission" date="2019-02" db="EMBL/GenBank/DDBJ databases">
        <title>Complete genome sequence of Desulfobacter hydrogenophilus AcRS1.</title>
        <authorList>
            <person name="Marietou A."/>
            <person name="Lund M.B."/>
            <person name="Marshall I.P.G."/>
            <person name="Schreiber L."/>
            <person name="Jorgensen B."/>
        </authorList>
    </citation>
    <scope>NUCLEOTIDE SEQUENCE [LARGE SCALE GENOMIC DNA]</scope>
    <source>
        <strain evidence="4 7">AcRS1</strain>
    </source>
</reference>
<dbReference type="SUPFAM" id="SSF53720">
    <property type="entry name" value="ALDH-like"/>
    <property type="match status" value="1"/>
</dbReference>
<evidence type="ECO:0000313" key="4">
    <source>
        <dbReference type="EMBL" id="QBH11745.1"/>
    </source>
</evidence>
<dbReference type="PROSITE" id="PS00070">
    <property type="entry name" value="ALDEHYDE_DEHYDR_CYS"/>
    <property type="match status" value="1"/>
</dbReference>
<name>A0A328FFI3_9BACT</name>
<evidence type="ECO:0000259" key="3">
    <source>
        <dbReference type="Pfam" id="PF00171"/>
    </source>
</evidence>
<organism evidence="5 6">
    <name type="scientific">Desulfobacter hydrogenophilus</name>
    <dbReference type="NCBI Taxonomy" id="2291"/>
    <lineage>
        <taxon>Bacteria</taxon>
        <taxon>Pseudomonadati</taxon>
        <taxon>Thermodesulfobacteriota</taxon>
        <taxon>Desulfobacteria</taxon>
        <taxon>Desulfobacterales</taxon>
        <taxon>Desulfobacteraceae</taxon>
        <taxon>Desulfobacter</taxon>
    </lineage>
</organism>
<evidence type="ECO:0000313" key="7">
    <source>
        <dbReference type="Proteomes" id="UP000293902"/>
    </source>
</evidence>
<dbReference type="Pfam" id="PF00171">
    <property type="entry name" value="Aldedh"/>
    <property type="match status" value="1"/>
</dbReference>
<keyword evidence="2" id="KW-0560">Oxidoreductase</keyword>
<accession>A0A328FFI3</accession>
<dbReference type="InterPro" id="IPR016161">
    <property type="entry name" value="Ald_DH/histidinol_DH"/>
</dbReference>
<dbReference type="Gene3D" id="3.40.605.10">
    <property type="entry name" value="Aldehyde Dehydrogenase, Chain A, domain 1"/>
    <property type="match status" value="1"/>
</dbReference>
<reference evidence="5 6" key="1">
    <citation type="submission" date="2018-06" db="EMBL/GenBank/DDBJ databases">
        <title>Complete Genome Sequence of Desulfobacter hydrogenophilus (DSM3380).</title>
        <authorList>
            <person name="Marietou A."/>
            <person name="Schreiber L."/>
            <person name="Marshall I."/>
            <person name="Jorgensen B."/>
        </authorList>
    </citation>
    <scope>NUCLEOTIDE SEQUENCE [LARGE SCALE GENOMIC DNA]</scope>
    <source>
        <strain evidence="5 6">DSM 3380</strain>
    </source>
</reference>
<proteinExistence type="inferred from homology"/>
<sequence length="543" mass="60829">MKQNNEIPWQDLFPMASDIPESILKDLPCIQTQYLINGEIRNWDGPRQEVLSPVWVATDKDPSPFFIGEYPLLTQAESQQALDAAVAAYNHGRGFWPTLSVSQRIEHMETFTFRMMEEKDRVVRFLMWEVGKPLQDSIKEFDRTIQYIKETLAALKDLDRTGSRFTIEEKIIGQIRRAPLGVVLCMGPFNYPLNETFTTLIPALVMGNTVILKPPKHGALLYAPLLNAFCDVFPKGVINIIYGQGREMIPPLMASGQINVLGLIGTSRTANELKKQHPYPNRLRCVLGLEAKNPAIILNGADLDLTVKECILGCLSFNGQRCTALKILFVEQPIAQEFLDRFAAAMNELVVGMPWKEGVFVTPMPEKGKADYLRALVSDAVEKGAGIVNNGGARVCGSFFSPAILYPVTHKMRVFHEEQFGPVIPVLAFTDIKDPIEYMIHSNYGQQVSIFGNDPDQVAEMIDPLVNQVCRVNINCQCQRGPDTFPFTGRKDSAEGTLSVSDALRVFSIRTLVAAKETDQNKKIITDIVRQRKSKFLTTDFIL</sequence>
<dbReference type="Proteomes" id="UP000293902">
    <property type="component" value="Chromosome"/>
</dbReference>
<evidence type="ECO:0000313" key="6">
    <source>
        <dbReference type="Proteomes" id="UP000248798"/>
    </source>
</evidence>
<comment type="similarity">
    <text evidence="1">Belongs to the aldehyde dehydrogenase family.</text>
</comment>
<dbReference type="GO" id="GO:0016620">
    <property type="term" value="F:oxidoreductase activity, acting on the aldehyde or oxo group of donors, NAD or NADP as acceptor"/>
    <property type="evidence" value="ECO:0007669"/>
    <property type="project" value="InterPro"/>
</dbReference>
<dbReference type="Gene3D" id="3.40.309.10">
    <property type="entry name" value="Aldehyde Dehydrogenase, Chain A, domain 2"/>
    <property type="match status" value="1"/>
</dbReference>
<keyword evidence="7" id="KW-1185">Reference proteome</keyword>
<evidence type="ECO:0000256" key="2">
    <source>
        <dbReference type="ARBA" id="ARBA00023002"/>
    </source>
</evidence>
<evidence type="ECO:0000256" key="1">
    <source>
        <dbReference type="ARBA" id="ARBA00009986"/>
    </source>
</evidence>